<feature type="non-terminal residue" evidence="1">
    <location>
        <position position="155"/>
    </location>
</feature>
<dbReference type="RefSeq" id="WP_205105148.1">
    <property type="nucleotide sequence ID" value="NZ_JACJJC010000278.1"/>
</dbReference>
<evidence type="ECO:0000313" key="1">
    <source>
        <dbReference type="EMBL" id="MBM6705276.1"/>
    </source>
</evidence>
<proteinExistence type="predicted"/>
<dbReference type="InterPro" id="IPR021496">
    <property type="entry name" value="DUF3150"/>
</dbReference>
<gene>
    <name evidence="1" type="ORF">H6A60_12460</name>
</gene>
<reference evidence="1 2" key="1">
    <citation type="journal article" date="2021" name="Sci. Rep.">
        <title>The distribution of antibiotic resistance genes in chicken gut microbiota commensals.</title>
        <authorList>
            <person name="Juricova H."/>
            <person name="Matiasovicova J."/>
            <person name="Kubasova T."/>
            <person name="Cejkova D."/>
            <person name="Rychlik I."/>
        </authorList>
    </citation>
    <scope>NUCLEOTIDE SEQUENCE [LARGE SCALE GENOMIC DNA]</scope>
    <source>
        <strain evidence="1 2">An829</strain>
    </source>
</reference>
<organism evidence="1 2">
    <name type="scientific">Sutterella massiliensis</name>
    <dbReference type="NCBI Taxonomy" id="1816689"/>
    <lineage>
        <taxon>Bacteria</taxon>
        <taxon>Pseudomonadati</taxon>
        <taxon>Pseudomonadota</taxon>
        <taxon>Betaproteobacteria</taxon>
        <taxon>Burkholderiales</taxon>
        <taxon>Sutterellaceae</taxon>
        <taxon>Sutterella</taxon>
    </lineage>
</organism>
<accession>A0ABS2DV86</accession>
<dbReference type="Proteomes" id="UP000715095">
    <property type="component" value="Unassembled WGS sequence"/>
</dbReference>
<name>A0ABS2DV86_9BURK</name>
<evidence type="ECO:0000313" key="2">
    <source>
        <dbReference type="Proteomes" id="UP000715095"/>
    </source>
</evidence>
<protein>
    <submittedName>
        <fullName evidence="1">Uncharacterized protein</fullName>
    </submittedName>
</protein>
<dbReference type="Pfam" id="PF11348">
    <property type="entry name" value="DUF3150"/>
    <property type="match status" value="1"/>
</dbReference>
<sequence>KRQQLGQKNILDPKLLERFNTIKARAVRYLQEKGVNFLGGYAVPLELASEVLARLDGYVHEYETAKADFINRYDAMVEDWIRQNPSFAQELLAAKKSRAEVDSKIYARYSVVRIQPIEEESQIERFNADVDGLSERLLQMVAQTAGKLSLGTLKG</sequence>
<comment type="caution">
    <text evidence="1">The sequence shown here is derived from an EMBL/GenBank/DDBJ whole genome shotgun (WGS) entry which is preliminary data.</text>
</comment>
<dbReference type="EMBL" id="JACJJC010000278">
    <property type="protein sequence ID" value="MBM6705276.1"/>
    <property type="molecule type" value="Genomic_DNA"/>
</dbReference>
<feature type="non-terminal residue" evidence="1">
    <location>
        <position position="1"/>
    </location>
</feature>
<keyword evidence="2" id="KW-1185">Reference proteome</keyword>